<dbReference type="EMBL" id="JAGEPA010000001">
    <property type="protein sequence ID" value="MBO1434728.1"/>
    <property type="molecule type" value="Genomic_DNA"/>
</dbReference>
<keyword evidence="1" id="KW-0472">Membrane</keyword>
<feature type="transmembrane region" description="Helical" evidence="1">
    <location>
        <begin position="556"/>
        <end position="574"/>
    </location>
</feature>
<accession>A0ABS3MTK3</accession>
<comment type="caution">
    <text evidence="2">The sequence shown here is derived from an EMBL/GenBank/DDBJ whole genome shotgun (WGS) entry which is preliminary data.</text>
</comment>
<feature type="transmembrane region" description="Helical" evidence="1">
    <location>
        <begin position="382"/>
        <end position="403"/>
    </location>
</feature>
<feature type="transmembrane region" description="Helical" evidence="1">
    <location>
        <begin position="353"/>
        <end position="370"/>
    </location>
</feature>
<feature type="transmembrane region" description="Helical" evidence="1">
    <location>
        <begin position="476"/>
        <end position="494"/>
    </location>
</feature>
<sequence>MADQDSHEIVWGEVSGLSAKDGNDQTLTRLEAVVAKLAVATKGKGLDKSFRRKLAPRASEKRALAAYNALTMTVDQVEAGTFGPPDVPLPNRAVLWEINESGMPPRDHPPPKAASWIFETGATHGGDFVAGSGQDARTYRLFESTTASTGDDLPYISSYTSFGVPSPAKARHWYQSPNWWIGLFGAAVFFLALFNVLWTATSFSQAFDLMTNRQQGYVGKFTAGDGRPPLPNCPDNASNDVKPFCLTPEEAKYDGVGVLIDRKTDKAKDDAANLRNDKLDTFATVIGPQCVKLLTDRARNEVAVRKSQTILDPLQGDARTKSLICLTILGAALEFSSNYLVIQVQDNNWFSKYVGSALRYIIAFALSWHVPSNAAENVSLGMPTALMIFGVILVLVGLGRGIMGTPLGVLISPQNRYSLALAQVTCWTVLVLTSVVAIAVFNAGLVSEQMRYFLPASNDVAPTAIKNGFFPDIPTGIWAVLGITLSTTVLSTWIKSLKGTLPEADFSVAGATRGAERNVFFTTPTETRSDEHSASVADWFLSEDAGKTDRIDISRVQMVLVTAGLLATYGHAIFASFRNLPTPEILLAIQSLTVLIPGLPIVGATMAIMLSVSHATYLVAKAADKP</sequence>
<evidence type="ECO:0000313" key="2">
    <source>
        <dbReference type="EMBL" id="MBO1434728.1"/>
    </source>
</evidence>
<keyword evidence="1" id="KW-0812">Transmembrane</keyword>
<dbReference type="RefSeq" id="WP_207838221.1">
    <property type="nucleotide sequence ID" value="NZ_CP088282.1"/>
</dbReference>
<dbReference type="Proteomes" id="UP000692816">
    <property type="component" value="Unassembled WGS sequence"/>
</dbReference>
<evidence type="ECO:0000313" key="3">
    <source>
        <dbReference type="Proteomes" id="UP000692816"/>
    </source>
</evidence>
<feature type="transmembrane region" description="Helical" evidence="1">
    <location>
        <begin position="179"/>
        <end position="200"/>
    </location>
</feature>
<reference evidence="2" key="1">
    <citation type="journal article" date="2021" name="Int. J. Syst. Evol. Microbiol.">
        <title>Bradyrhizobium septentrionale sp. nov. (sv. septentrionale) and Bradyrhizobium quebecense sp. nov. (sv. septentrionale) associated with legumes native to Canada possess rearranged symbiosis genes and numerous insertion sequences.</title>
        <authorList>
            <person name="Bromfield E.S.P."/>
            <person name="Cloutier S."/>
        </authorList>
    </citation>
    <scope>NUCLEOTIDE SEQUENCE</scope>
    <source>
        <strain evidence="2">12S5</strain>
    </source>
</reference>
<feature type="transmembrane region" description="Helical" evidence="1">
    <location>
        <begin position="424"/>
        <end position="445"/>
    </location>
</feature>
<name>A0ABS3MTK3_9BRAD</name>
<protein>
    <submittedName>
        <fullName evidence="2">Uncharacterized protein</fullName>
    </submittedName>
</protein>
<feature type="transmembrane region" description="Helical" evidence="1">
    <location>
        <begin position="594"/>
        <end position="620"/>
    </location>
</feature>
<evidence type="ECO:0000256" key="1">
    <source>
        <dbReference type="SAM" id="Phobius"/>
    </source>
</evidence>
<gene>
    <name evidence="2" type="ORF">J4P68_36290</name>
</gene>
<organism evidence="2 3">
    <name type="scientific">Bradyrhizobium quebecense</name>
    <dbReference type="NCBI Taxonomy" id="2748629"/>
    <lineage>
        <taxon>Bacteria</taxon>
        <taxon>Pseudomonadati</taxon>
        <taxon>Pseudomonadota</taxon>
        <taxon>Alphaproteobacteria</taxon>
        <taxon>Hyphomicrobiales</taxon>
        <taxon>Nitrobacteraceae</taxon>
        <taxon>Bradyrhizobium</taxon>
    </lineage>
</organism>
<keyword evidence="3" id="KW-1185">Reference proteome</keyword>
<feature type="transmembrane region" description="Helical" evidence="1">
    <location>
        <begin position="321"/>
        <end position="341"/>
    </location>
</feature>
<keyword evidence="1" id="KW-1133">Transmembrane helix</keyword>
<proteinExistence type="predicted"/>